<evidence type="ECO:0000313" key="3">
    <source>
        <dbReference type="EMBL" id="RXN33956.1"/>
    </source>
</evidence>
<dbReference type="Pfam" id="PF00665">
    <property type="entry name" value="rve"/>
    <property type="match status" value="1"/>
</dbReference>
<feature type="compositionally biased region" description="Polar residues" evidence="1">
    <location>
        <begin position="376"/>
        <end position="391"/>
    </location>
</feature>
<dbReference type="Proteomes" id="UP000290572">
    <property type="component" value="Unassembled WGS sequence"/>
</dbReference>
<feature type="region of interest" description="Disordered" evidence="1">
    <location>
        <begin position="361"/>
        <end position="391"/>
    </location>
</feature>
<proteinExistence type="predicted"/>
<dbReference type="InterPro" id="IPR001584">
    <property type="entry name" value="Integrase_cat-core"/>
</dbReference>
<dbReference type="PROSITE" id="PS50994">
    <property type="entry name" value="INTEGRASE"/>
    <property type="match status" value="1"/>
</dbReference>
<keyword evidence="4" id="KW-1185">Reference proteome</keyword>
<accession>A0A498NQ93</accession>
<dbReference type="FunFam" id="3.30.420.10:FF:000032">
    <property type="entry name" value="Retrovirus-related Pol polyprotein from transposon 297-like Protein"/>
    <property type="match status" value="1"/>
</dbReference>
<feature type="domain" description="Integrase catalytic" evidence="2">
    <location>
        <begin position="71"/>
        <end position="229"/>
    </location>
</feature>
<dbReference type="AlphaFoldDB" id="A0A498NQ93"/>
<reference evidence="3 4" key="1">
    <citation type="submission" date="2018-03" db="EMBL/GenBank/DDBJ databases">
        <title>Draft genome sequence of Rohu Carp (Labeo rohita).</title>
        <authorList>
            <person name="Das P."/>
            <person name="Kushwaha B."/>
            <person name="Joshi C.G."/>
            <person name="Kumar D."/>
            <person name="Nagpure N.S."/>
            <person name="Sahoo L."/>
            <person name="Das S.P."/>
            <person name="Bit A."/>
            <person name="Patnaik S."/>
            <person name="Meher P.K."/>
            <person name="Jayasankar P."/>
            <person name="Koringa P.G."/>
            <person name="Patel N.V."/>
            <person name="Hinsu A.T."/>
            <person name="Kumar R."/>
            <person name="Pandey M."/>
            <person name="Agarwal S."/>
            <person name="Srivastava S."/>
            <person name="Singh M."/>
            <person name="Iquebal M.A."/>
            <person name="Jaiswal S."/>
            <person name="Angadi U.B."/>
            <person name="Kumar N."/>
            <person name="Raza M."/>
            <person name="Shah T.M."/>
            <person name="Rai A."/>
            <person name="Jena J.K."/>
        </authorList>
    </citation>
    <scope>NUCLEOTIDE SEQUENCE [LARGE SCALE GENOMIC DNA]</scope>
    <source>
        <strain evidence="3">DASCIFA01</strain>
        <tissue evidence="3">Testis</tissue>
    </source>
</reference>
<comment type="caution">
    <text evidence="3">The sequence shown here is derived from an EMBL/GenBank/DDBJ whole genome shotgun (WGS) entry which is preliminary data.</text>
</comment>
<dbReference type="PANTHER" id="PTHR31025">
    <property type="entry name" value="SI:CH211-196P9.1-RELATED"/>
    <property type="match status" value="1"/>
</dbReference>
<dbReference type="Gene3D" id="3.30.420.10">
    <property type="entry name" value="Ribonuclease H-like superfamily/Ribonuclease H"/>
    <property type="match status" value="1"/>
</dbReference>
<dbReference type="GO" id="GO:0015074">
    <property type="term" value="P:DNA integration"/>
    <property type="evidence" value="ECO:0007669"/>
    <property type="project" value="InterPro"/>
</dbReference>
<evidence type="ECO:0000313" key="4">
    <source>
        <dbReference type="Proteomes" id="UP000290572"/>
    </source>
</evidence>
<gene>
    <name evidence="3" type="ORF">ROHU_015214</name>
</gene>
<dbReference type="SUPFAM" id="SSF53098">
    <property type="entry name" value="Ribonuclease H-like"/>
    <property type="match status" value="1"/>
</dbReference>
<dbReference type="EMBL" id="QBIY01011225">
    <property type="protein sequence ID" value="RXN33956.1"/>
    <property type="molecule type" value="Genomic_DNA"/>
</dbReference>
<dbReference type="InterPro" id="IPR012337">
    <property type="entry name" value="RNaseH-like_sf"/>
</dbReference>
<evidence type="ECO:0000256" key="1">
    <source>
        <dbReference type="SAM" id="MobiDB-lite"/>
    </source>
</evidence>
<name>A0A498NQ93_LABRO</name>
<dbReference type="STRING" id="84645.A0A498NQ93"/>
<dbReference type="PANTHER" id="PTHR31025:SF19">
    <property type="entry name" value="SI:CH73-42K18.1-RELATED"/>
    <property type="match status" value="1"/>
</dbReference>
<dbReference type="InterPro" id="IPR036397">
    <property type="entry name" value="RNaseH_sf"/>
</dbReference>
<organism evidence="3 4">
    <name type="scientific">Labeo rohita</name>
    <name type="common">Indian major carp</name>
    <name type="synonym">Cyprinus rohita</name>
    <dbReference type="NCBI Taxonomy" id="84645"/>
    <lineage>
        <taxon>Eukaryota</taxon>
        <taxon>Metazoa</taxon>
        <taxon>Chordata</taxon>
        <taxon>Craniata</taxon>
        <taxon>Vertebrata</taxon>
        <taxon>Euteleostomi</taxon>
        <taxon>Actinopterygii</taxon>
        <taxon>Neopterygii</taxon>
        <taxon>Teleostei</taxon>
        <taxon>Ostariophysi</taxon>
        <taxon>Cypriniformes</taxon>
        <taxon>Cyprinidae</taxon>
        <taxon>Labeoninae</taxon>
        <taxon>Labeonini</taxon>
        <taxon>Labeo</taxon>
    </lineage>
</organism>
<evidence type="ECO:0000259" key="2">
    <source>
        <dbReference type="PROSITE" id="PS50994"/>
    </source>
</evidence>
<dbReference type="GO" id="GO:0003676">
    <property type="term" value="F:nucleic acid binding"/>
    <property type="evidence" value="ECO:0007669"/>
    <property type="project" value="InterPro"/>
</dbReference>
<sequence>MRIQEDQSGSAFFVMSPDCKNSSDVARSNAKSRQMYRKKLNEQRRQQVAQCPQCQARRASIKEKKAYTPITVTEPLELVGMDLIGKLTPTESGYQYICVMVDYFTKWPEAYPLKSKSAADVTECIIDFFYKFGALKRLLTDQGREFVNKVNYSVCEKLGIMRSLCSPYHPQTNGLVEKLNGTIQRSLTKMVGEKPSSWDQHLKATLFALRTKKQITTKYSPYYLMFGREARYPCEVPSDYEVSHEKVEAMVEKEAFSDGSIQHKKCMKSVQINIQKSQDKLRKRKMERGHDDSFVVGDKVLVRNKRQECRKGGEMDKDMLGPFSIVNTDGKNVDVASEKGKVIKFNMDHLKKYVEPEPHIPKKWVSSPSHAPPSPTQGITPSRQSNSPTTPMCSKYLPIQCSATTEDKPLQTSANTTQASNTEEQVYGVTFTYAIVLTDATRKHNQPMADTRASLDARGEICIVPVELALCIQEMIKLKYFTLEYLNKKIVTFPYQHADKSDKPHPIPKNFAGKKTIGGNGHENLTLLRLLPLMDGNMVPEEDGFWNVLMDLKEVVEVVLSPKFDEDSIQYLQTKIQDHRHILQEVFPEFRLLPKHHYLEHYPDLIRCFGPLVHLWTMRFEDDGSTPEIHAACLHCHRNIAVKVTLTGRTESVDDLIAILLEKVKPRLDFEFTLQYEDADFNGQLSCLIDIQELPEKGTLKVVRSESDASSLASSDTEILPHVPVSERRKTWPDIFPVPTFSYEVEHVLEEGNIAYDRSGKTLKLSRAQKHNILESMASVIHGFKPYPSDRDVGMAAEALVKAHPCLKEPESENGWYGWKISLKFKIGNYCTKLTRSGCLEVSVNTGKGSKNNPDKDPPHSNIKQARRAEVNFLPNFPKGQNQASLEEMRLDILHEVEKSEKNLLLIDNLMQMTFSLRRQEIVQENPLLKDFLVKWPALQIESQVCAEFHRITNTNLRNQFYAELDTTICLVQAKSVTYWQGLGDCTTLDMHDINIKRTVVLRALYLREDDPQFFKTWNVEESDEPDITGTPLALVMEVNENTGPVCFNPARTAVVVKMSLC</sequence>
<protein>
    <submittedName>
        <fullName evidence="3">Gypsy retrotransposon integrase 1-like protein</fullName>
    </submittedName>
</protein>